<evidence type="ECO:0000313" key="9">
    <source>
        <dbReference type="Proteomes" id="UP001196413"/>
    </source>
</evidence>
<dbReference type="InterPro" id="IPR000219">
    <property type="entry name" value="DH_dom"/>
</dbReference>
<comment type="caution">
    <text evidence="8">The sequence shown here is derived from an EMBL/GenBank/DDBJ whole genome shotgun (WGS) entry which is preliminary data.</text>
</comment>
<dbReference type="CDD" id="cd11839">
    <property type="entry name" value="SH3_Intersectin_4"/>
    <property type="match status" value="1"/>
</dbReference>
<dbReference type="CDD" id="cd11837">
    <property type="entry name" value="SH3_Intersectin_2"/>
    <property type="match status" value="1"/>
</dbReference>
<feature type="domain" description="DH" evidence="7">
    <location>
        <begin position="435"/>
        <end position="609"/>
    </location>
</feature>
<dbReference type="SUPFAM" id="SSF50729">
    <property type="entry name" value="PH domain-like"/>
    <property type="match status" value="1"/>
</dbReference>
<feature type="compositionally biased region" description="Low complexity" evidence="5">
    <location>
        <begin position="99"/>
        <end position="109"/>
    </location>
</feature>
<dbReference type="Gene3D" id="2.30.30.40">
    <property type="entry name" value="SH3 Domains"/>
    <property type="match status" value="4"/>
</dbReference>
<dbReference type="InterPro" id="IPR051480">
    <property type="entry name" value="Endocytic_GEF_Adapter"/>
</dbReference>
<dbReference type="SUPFAM" id="SSF50044">
    <property type="entry name" value="SH3-domain"/>
    <property type="match status" value="4"/>
</dbReference>
<feature type="domain" description="SH3" evidence="6">
    <location>
        <begin position="242"/>
        <end position="305"/>
    </location>
</feature>
<dbReference type="PRINTS" id="PR00452">
    <property type="entry name" value="SH3DOMAIN"/>
</dbReference>
<evidence type="ECO:0000256" key="1">
    <source>
        <dbReference type="ARBA" id="ARBA00004496"/>
    </source>
</evidence>
<dbReference type="PROSITE" id="PS50002">
    <property type="entry name" value="SH3"/>
    <property type="match status" value="4"/>
</dbReference>
<dbReference type="Pfam" id="PF00621">
    <property type="entry name" value="RhoGEF"/>
    <property type="match status" value="1"/>
</dbReference>
<evidence type="ECO:0000256" key="2">
    <source>
        <dbReference type="ARBA" id="ARBA00022443"/>
    </source>
</evidence>
<sequence length="905" mass="100605">MPPNVTPSPSLDRIPEDTVVKSVTSAKEATPQDVVKVICTCVAQFPWKARNEGDLTFAKGDIIEIIEQQEMKWRGRKADGSLGWFPKSYVKPVVQETASASQPSSAAQSVDKVTTSTKGSPTGTVTPSGEKTTTHSENSSRQMSLSNSAHQFNVPKSNSNHSVSSQGSAAMAKLLATSASWYVAMFDFDAVEPTDLSLKVGDRIMVLERKDDWWRGRCNGREGIFPANYVQKCDTPSGVTIPIICRARAVADFEATAANQLSLRIGDVVSVREKSATGWWEGEMQRGGQTCAGWFPGDYVTTIPADDAHQNTATALFDYEAGQSDELSFRAGDVIVIVEKKDADWWAGHKLNLPNVRGLFPANYVQMRKESNVPNGFCPRSSFYEVPPNEELAAENLHAPPSALLTDNLYCSTTPGPIPVQHYDVPPIIEENSVQFNKLAEELLSTEERYLSDLLLAKKLYHDTLVKLPYRQQLEIIFLYWDQLVNVSKIIYARLKESDSPGHVFISSIDLMSVFVEFCSHQQVALDTLNDLITTHPDARALYTNCSASIAARGMTLSTFLLMPLGRVTRYPLLIEKILKESDPDGSLYQDLDTALQLLRALVSEVNQAVTEKENAVLLSWAQLHVKCPPLLRLEFTSDTRLMGPRSFLHSGVLYKQRSGRLLVALLFNDFLLLSTPDEHLSNPSSFKISKSSGVHLTLYKQPMLLSNLKVLPSNDETILNVKHGNDTICFRCVNGNARRLWMNQLEQAINLCSIMIMEQQQSQKSLIQTSAIGRLLVEVVNVQNISAKLLESPPHILRLSLGGVTQTFEVDLCKSTDLHLTTQFSFDDLSVKFSLILLQKNLYRPDVPVLEEATVALSNLLKDLSMHRGPMIKAMHLRKNVEDKAKPVETFSVKFVVQLFDANI</sequence>
<dbReference type="PROSITE" id="PS50010">
    <property type="entry name" value="DH_2"/>
    <property type="match status" value="1"/>
</dbReference>
<dbReference type="GO" id="GO:0005737">
    <property type="term" value="C:cytoplasm"/>
    <property type="evidence" value="ECO:0007669"/>
    <property type="project" value="UniProtKB-SubCell"/>
</dbReference>
<dbReference type="InterPro" id="IPR001849">
    <property type="entry name" value="PH_domain"/>
</dbReference>
<gene>
    <name evidence="8" type="primary">ITSN1</name>
    <name evidence="8" type="ORF">KIN20_009329</name>
</gene>
<evidence type="ECO:0000259" key="6">
    <source>
        <dbReference type="PROSITE" id="PS50002"/>
    </source>
</evidence>
<reference evidence="8" key="1">
    <citation type="submission" date="2021-06" db="EMBL/GenBank/DDBJ databases">
        <title>Parelaphostrongylus tenuis whole genome reference sequence.</title>
        <authorList>
            <person name="Garwood T.J."/>
            <person name="Larsen P.A."/>
            <person name="Fountain-Jones N.M."/>
            <person name="Garbe J.R."/>
            <person name="Macchietto M.G."/>
            <person name="Kania S.A."/>
            <person name="Gerhold R.W."/>
            <person name="Richards J.E."/>
            <person name="Wolf T.M."/>
        </authorList>
    </citation>
    <scope>NUCLEOTIDE SEQUENCE</scope>
    <source>
        <strain evidence="8">MNPRO001-30</strain>
        <tissue evidence="8">Meninges</tissue>
    </source>
</reference>
<dbReference type="InterPro" id="IPR011993">
    <property type="entry name" value="PH-like_dom_sf"/>
</dbReference>
<evidence type="ECO:0000256" key="4">
    <source>
        <dbReference type="PROSITE-ProRule" id="PRU00192"/>
    </source>
</evidence>
<feature type="domain" description="SH3" evidence="6">
    <location>
        <begin position="36"/>
        <end position="95"/>
    </location>
</feature>
<keyword evidence="9" id="KW-1185">Reference proteome</keyword>
<dbReference type="Pfam" id="PF00018">
    <property type="entry name" value="SH3_1"/>
    <property type="match status" value="2"/>
</dbReference>
<name>A0AAD5MRM2_PARTN</name>
<proteinExistence type="predicted"/>
<comment type="subcellular location">
    <subcellularLocation>
        <location evidence="1">Cytoplasm</location>
    </subcellularLocation>
</comment>
<feature type="region of interest" description="Disordered" evidence="5">
    <location>
        <begin position="99"/>
        <end position="164"/>
    </location>
</feature>
<dbReference type="GO" id="GO:0005085">
    <property type="term" value="F:guanyl-nucleotide exchange factor activity"/>
    <property type="evidence" value="ECO:0007669"/>
    <property type="project" value="InterPro"/>
</dbReference>
<evidence type="ECO:0000313" key="8">
    <source>
        <dbReference type="EMBL" id="KAJ1352846.1"/>
    </source>
</evidence>
<dbReference type="GO" id="GO:0035025">
    <property type="term" value="P:positive regulation of Rho protein signal transduction"/>
    <property type="evidence" value="ECO:0007669"/>
    <property type="project" value="TreeGrafter"/>
</dbReference>
<dbReference type="CDD" id="cd00174">
    <property type="entry name" value="SH3"/>
    <property type="match status" value="1"/>
</dbReference>
<dbReference type="CDD" id="cd00160">
    <property type="entry name" value="RhoGEF"/>
    <property type="match status" value="1"/>
</dbReference>
<dbReference type="Pfam" id="PF16652">
    <property type="entry name" value="PH_13"/>
    <property type="match status" value="1"/>
</dbReference>
<organism evidence="8 9">
    <name type="scientific">Parelaphostrongylus tenuis</name>
    <name type="common">Meningeal worm</name>
    <dbReference type="NCBI Taxonomy" id="148309"/>
    <lineage>
        <taxon>Eukaryota</taxon>
        <taxon>Metazoa</taxon>
        <taxon>Ecdysozoa</taxon>
        <taxon>Nematoda</taxon>
        <taxon>Chromadorea</taxon>
        <taxon>Rhabditida</taxon>
        <taxon>Rhabditina</taxon>
        <taxon>Rhabditomorpha</taxon>
        <taxon>Strongyloidea</taxon>
        <taxon>Metastrongylidae</taxon>
        <taxon>Parelaphostrongylus</taxon>
    </lineage>
</organism>
<evidence type="ECO:0000256" key="3">
    <source>
        <dbReference type="ARBA" id="ARBA00022490"/>
    </source>
</evidence>
<dbReference type="InterPro" id="IPR036028">
    <property type="entry name" value="SH3-like_dom_sf"/>
</dbReference>
<dbReference type="Gene3D" id="1.20.900.10">
    <property type="entry name" value="Dbl homology (DH) domain"/>
    <property type="match status" value="1"/>
</dbReference>
<dbReference type="SMART" id="SM00325">
    <property type="entry name" value="RhoGEF"/>
    <property type="match status" value="1"/>
</dbReference>
<dbReference type="InterPro" id="IPR001452">
    <property type="entry name" value="SH3_domain"/>
</dbReference>
<evidence type="ECO:0000259" key="7">
    <source>
        <dbReference type="PROSITE" id="PS50010"/>
    </source>
</evidence>
<keyword evidence="2 4" id="KW-0728">SH3 domain</keyword>
<dbReference type="Proteomes" id="UP001196413">
    <property type="component" value="Unassembled WGS sequence"/>
</dbReference>
<dbReference type="Pfam" id="PF07653">
    <property type="entry name" value="SH3_2"/>
    <property type="match status" value="2"/>
</dbReference>
<feature type="compositionally biased region" description="Polar residues" evidence="5">
    <location>
        <begin position="111"/>
        <end position="156"/>
    </location>
</feature>
<dbReference type="EMBL" id="JAHQIW010001551">
    <property type="protein sequence ID" value="KAJ1352846.1"/>
    <property type="molecule type" value="Genomic_DNA"/>
</dbReference>
<dbReference type="InterPro" id="IPR035899">
    <property type="entry name" value="DBL_dom_sf"/>
</dbReference>
<evidence type="ECO:0000256" key="5">
    <source>
        <dbReference type="SAM" id="MobiDB-lite"/>
    </source>
</evidence>
<dbReference type="SUPFAM" id="SSF48065">
    <property type="entry name" value="DBL homology domain (DH-domain)"/>
    <property type="match status" value="1"/>
</dbReference>
<keyword evidence="3" id="KW-0963">Cytoplasm</keyword>
<dbReference type="SMART" id="SM00326">
    <property type="entry name" value="SH3"/>
    <property type="match status" value="4"/>
</dbReference>
<dbReference type="PANTHER" id="PTHR46006">
    <property type="entry name" value="RHO GUANINE NUCLEOTIDE EXCHANGE FACTOR AT 64C, ISOFORM A"/>
    <property type="match status" value="1"/>
</dbReference>
<dbReference type="Gene3D" id="2.30.29.30">
    <property type="entry name" value="Pleckstrin-homology domain (PH domain)/Phosphotyrosine-binding domain (PTB)"/>
    <property type="match status" value="1"/>
</dbReference>
<feature type="domain" description="SH3" evidence="6">
    <location>
        <begin position="177"/>
        <end position="235"/>
    </location>
</feature>
<dbReference type="PANTHER" id="PTHR46006:SF6">
    <property type="entry name" value="INTERSECTIN-2 ISOFORM X1"/>
    <property type="match status" value="1"/>
</dbReference>
<dbReference type="AlphaFoldDB" id="A0AAD5MRM2"/>
<accession>A0AAD5MRM2</accession>
<feature type="domain" description="SH3" evidence="6">
    <location>
        <begin position="308"/>
        <end position="370"/>
    </location>
</feature>
<dbReference type="SMART" id="SM00233">
    <property type="entry name" value="PH"/>
    <property type="match status" value="1"/>
</dbReference>
<protein>
    <submittedName>
        <fullName evidence="8">Intersectin 1 (SH3 domain protein), variant 2</fullName>
    </submittedName>
</protein>
<dbReference type="PRINTS" id="PR00499">
    <property type="entry name" value="P67PHOX"/>
</dbReference>